<feature type="domain" description="Tudor" evidence="2">
    <location>
        <begin position="475"/>
        <end position="534"/>
    </location>
</feature>
<reference evidence="3" key="1">
    <citation type="journal article" date="2014" name="BMC Genomics">
        <title>Characterizing the developmental transcriptome of the oriental fruit fly, Bactrocera dorsalis (Diptera: Tephritidae) through comparative genomic analysis with Drosophila melanogaster utilizing modENCODE datasets.</title>
        <authorList>
            <person name="Geib S.M."/>
            <person name="Calla B."/>
            <person name="Hall B."/>
            <person name="Hou S."/>
            <person name="Manoukis N.C."/>
        </authorList>
    </citation>
    <scope>NUCLEOTIDE SEQUENCE</scope>
    <source>
        <strain evidence="3">Punador</strain>
    </source>
</reference>
<dbReference type="PROSITE" id="PS50304">
    <property type="entry name" value="TUDOR"/>
    <property type="match status" value="1"/>
</dbReference>
<feature type="coiled-coil region" evidence="1">
    <location>
        <begin position="14"/>
        <end position="41"/>
    </location>
</feature>
<organism evidence="3">
    <name type="scientific">Bactrocera dorsalis</name>
    <name type="common">Oriental fruit fly</name>
    <name type="synonym">Dacus dorsalis</name>
    <dbReference type="NCBI Taxonomy" id="27457"/>
    <lineage>
        <taxon>Eukaryota</taxon>
        <taxon>Metazoa</taxon>
        <taxon>Ecdysozoa</taxon>
        <taxon>Arthropoda</taxon>
        <taxon>Hexapoda</taxon>
        <taxon>Insecta</taxon>
        <taxon>Pterygota</taxon>
        <taxon>Neoptera</taxon>
        <taxon>Endopterygota</taxon>
        <taxon>Diptera</taxon>
        <taxon>Brachycera</taxon>
        <taxon>Muscomorpha</taxon>
        <taxon>Tephritoidea</taxon>
        <taxon>Tephritidae</taxon>
        <taxon>Bactrocera</taxon>
        <taxon>Bactrocera</taxon>
    </lineage>
</organism>
<keyword evidence="1" id="KW-0175">Coiled coil</keyword>
<evidence type="ECO:0000256" key="1">
    <source>
        <dbReference type="SAM" id="Coils"/>
    </source>
</evidence>
<evidence type="ECO:0000259" key="2">
    <source>
        <dbReference type="PROSITE" id="PS50304"/>
    </source>
</evidence>
<evidence type="ECO:0000313" key="3">
    <source>
        <dbReference type="EMBL" id="JAC55681.1"/>
    </source>
</evidence>
<dbReference type="PANTHER" id="PTHR22948">
    <property type="entry name" value="TUDOR DOMAIN CONTAINING PROTEIN"/>
    <property type="match status" value="1"/>
</dbReference>
<dbReference type="Gene3D" id="2.30.30.140">
    <property type="match status" value="1"/>
</dbReference>
<dbReference type="OrthoDB" id="10052065at2759"/>
<dbReference type="PANTHER" id="PTHR22948:SF29">
    <property type="entry name" value="FI02030P-RELATED"/>
    <property type="match status" value="1"/>
</dbReference>
<accession>A0A034WJF5</accession>
<dbReference type="InterPro" id="IPR050621">
    <property type="entry name" value="Tudor_domain_containing"/>
</dbReference>
<dbReference type="FunFam" id="2.30.30.140:FF:000018">
    <property type="entry name" value="Serine/threonine-protein kinase 31"/>
    <property type="match status" value="1"/>
</dbReference>
<dbReference type="SUPFAM" id="SSF63748">
    <property type="entry name" value="Tudor/PWWP/MBT"/>
    <property type="match status" value="2"/>
</dbReference>
<dbReference type="KEGG" id="bdr:105234122"/>
<gene>
    <name evidence="3" type="primary">TDRD1</name>
</gene>
<name>A0A034WJF5_BACDO</name>
<dbReference type="GO" id="GO:0005737">
    <property type="term" value="C:cytoplasm"/>
    <property type="evidence" value="ECO:0007669"/>
    <property type="project" value="UniProtKB-ARBA"/>
</dbReference>
<dbReference type="AlphaFoldDB" id="A0A034WJF5"/>
<dbReference type="EMBL" id="GAKP01003271">
    <property type="protein sequence ID" value="JAC55681.1"/>
    <property type="molecule type" value="Transcribed_RNA"/>
</dbReference>
<dbReference type="SMART" id="SM00333">
    <property type="entry name" value="TUDOR"/>
    <property type="match status" value="1"/>
</dbReference>
<protein>
    <submittedName>
        <fullName evidence="3">Tudor domain-containing protein 1</fullName>
    </submittedName>
</protein>
<dbReference type="GeneID" id="105234122"/>
<dbReference type="InterPro" id="IPR035437">
    <property type="entry name" value="SNase_OB-fold_sf"/>
</dbReference>
<dbReference type="RefSeq" id="XP_011214696.2">
    <property type="nucleotide sequence ID" value="XM_011216394.4"/>
</dbReference>
<proteinExistence type="predicted"/>
<dbReference type="Gene3D" id="2.40.50.90">
    <property type="match status" value="2"/>
</dbReference>
<sequence>MASHSNVDRMQIMHHMCKREVEQLKVNLNKYLDECEVMMRNDIFKHFRKDSGQATHANVFALMAYDKYMSRVAAVTNLARKFNIHLQLHNVNKILTGGVGCGIDLEPVPYLLEEFVEWHKVLSDKDGCLDYDIDSKHYRSVEGEKWTSYRSVEKDSMSSIALLNDNDKVPDINAVDDKTATVRKIKFAEPESVTLESLPPCVYLRDLTAFVAGYHFTAFVTYIHNIEELCFYACQMRNDMLYDLTNMYNLPKCVRIPSTNVIFGISINSKNILRGVLLQSPDKKNENNLRVLLIDYGELVPLNINDVQFYDLPKVYKDLPAQAMKCILLGVKDATSESKETNAFVLTKTLRTFEFKEVNFEVVRQIGRVLHVYMVQGQSKGEKSPDVKLNFSKNPFVNSFDENSFSDDLQTPKETILLKSRLDEVLENGILNLEVMHISRPDSFYAQILNEKDEQLEQLFWNSDELSVEQKLTEAPKLGDLILAQYAKDCFWYRAKVIGVEGDTKFQVFYVDYGNTETVPLKGIAKCNNVQEKEPFRAVLCRIADISDITNGDEARFEKVIQMLVVMLLNQRIEVQVIEKINAKELKVHVLDQEFTKITQMLYDLEYTKKFEA</sequence>
<dbReference type="Pfam" id="PF00567">
    <property type="entry name" value="TUDOR"/>
    <property type="match status" value="1"/>
</dbReference>
<dbReference type="InterPro" id="IPR002999">
    <property type="entry name" value="Tudor"/>
</dbReference>